<name>A0A7Y2RH38_9GAMM</name>
<proteinExistence type="inferred from homology"/>
<dbReference type="GO" id="GO:0004632">
    <property type="term" value="F:phosphopantothenate--cysteine ligase activity"/>
    <property type="evidence" value="ECO:0007669"/>
    <property type="project" value="UniProtKB-UniRule"/>
</dbReference>
<feature type="binding site" evidence="3">
    <location>
        <position position="337"/>
    </location>
    <ligand>
        <name>CTP</name>
        <dbReference type="ChEBI" id="CHEBI:37563"/>
    </ligand>
</feature>
<reference evidence="7 8" key="1">
    <citation type="submission" date="2020-04" db="EMBL/GenBank/DDBJ databases">
        <title>Acinetobacter Taxon 24.</title>
        <authorList>
            <person name="Nemec A."/>
            <person name="Radolfova-Krizova L."/>
            <person name="Higgins P.G."/>
            <person name="Spanelova P."/>
        </authorList>
    </citation>
    <scope>NUCLEOTIDE SEQUENCE [LARGE SCALE GENOMIC DNA]</scope>
    <source>
        <strain evidence="7 8">ANC 5380</strain>
    </source>
</reference>
<dbReference type="InterPro" id="IPR035929">
    <property type="entry name" value="CoaB-like_sf"/>
</dbReference>
<dbReference type="InterPro" id="IPR003382">
    <property type="entry name" value="Flavoprotein"/>
</dbReference>
<feature type="domain" description="DNA/pantothenate metabolism flavoprotein C-terminal" evidence="6">
    <location>
        <begin position="199"/>
        <end position="412"/>
    </location>
</feature>
<comment type="similarity">
    <text evidence="3 4">In the C-terminal section; belongs to the PPC synthetase family.</text>
</comment>
<dbReference type="SUPFAM" id="SSF102645">
    <property type="entry name" value="CoaB-like"/>
    <property type="match status" value="1"/>
</dbReference>
<sequence>MSFDLSVIPNKNIVLAVTGGIAAYKSAILVRRLKDAGFNVRVVMTQGAQAFITPLTFQALSGNPVHTELLNPEAEAGMGHIELARWADLLLVAPASCNTLAKFAAGLADDLLSTLYLATKSPVWVAPAMNQQMWAAKATQRNLNTLVEDGVHVIMPDAGSQACGDVGLGRMPEPEDLARQVTEYFHKAQRAIAEKFGMLAGKHVVVTAGPTREAIDPVRYISNHSTGKMGFSLAAACYAAGAKVTLIAGPVSLDTPNGVRRINVSSAVQMLEISMQMLDEGCDIFIATAAVADYRVAEVAEHKIKKAGDELNVSLIKNPDIVATIAQQQKRPFMVGFAAETRNVEEYAAGKLVAKKLDMIACNDVSRADIGFASDENAMIVFFAEQYQMQKRDLEKASKQEIAQQLVEAIHDALHHEIEPV</sequence>
<comment type="cofactor">
    <cofactor evidence="3">
        <name>Mg(2+)</name>
        <dbReference type="ChEBI" id="CHEBI:18420"/>
    </cofactor>
</comment>
<comment type="caution">
    <text evidence="7">The sequence shown here is derived from an EMBL/GenBank/DDBJ whole genome shotgun (WGS) entry which is preliminary data.</text>
</comment>
<comment type="catalytic activity">
    <reaction evidence="3 4">
        <text>(R)-4'-phosphopantothenate + L-cysteine + CTP = N-[(R)-4-phosphopantothenoyl]-L-cysteine + CMP + diphosphate + H(+)</text>
        <dbReference type="Rhea" id="RHEA:19397"/>
        <dbReference type="ChEBI" id="CHEBI:10986"/>
        <dbReference type="ChEBI" id="CHEBI:15378"/>
        <dbReference type="ChEBI" id="CHEBI:33019"/>
        <dbReference type="ChEBI" id="CHEBI:35235"/>
        <dbReference type="ChEBI" id="CHEBI:37563"/>
        <dbReference type="ChEBI" id="CHEBI:59458"/>
        <dbReference type="ChEBI" id="CHEBI:60377"/>
        <dbReference type="EC" id="6.3.2.5"/>
    </reaction>
</comment>
<evidence type="ECO:0000313" key="7">
    <source>
        <dbReference type="EMBL" id="NNH78341.1"/>
    </source>
</evidence>
<feature type="region of interest" description="Phosphopantothenate--cysteine ligase" evidence="3">
    <location>
        <begin position="204"/>
        <end position="421"/>
    </location>
</feature>
<comment type="caution">
    <text evidence="3">Lacks conserved residue(s) required for the propagation of feature annotation.</text>
</comment>
<feature type="binding site" evidence="3">
    <location>
        <position position="351"/>
    </location>
    <ligand>
        <name>CTP</name>
        <dbReference type="ChEBI" id="CHEBI:37563"/>
    </ligand>
</feature>
<dbReference type="Gene3D" id="3.40.50.10300">
    <property type="entry name" value="CoaB-like"/>
    <property type="match status" value="1"/>
</dbReference>
<dbReference type="GO" id="GO:0010181">
    <property type="term" value="F:FMN binding"/>
    <property type="evidence" value="ECO:0007669"/>
    <property type="project" value="UniProtKB-UniRule"/>
</dbReference>
<dbReference type="Proteomes" id="UP000569202">
    <property type="component" value="Unassembled WGS sequence"/>
</dbReference>
<feature type="domain" description="Flavoprotein" evidence="5">
    <location>
        <begin position="11"/>
        <end position="183"/>
    </location>
</feature>
<dbReference type="GO" id="GO:0015937">
    <property type="term" value="P:coenzyme A biosynthetic process"/>
    <property type="evidence" value="ECO:0007669"/>
    <property type="project" value="UniProtKB-UniRule"/>
</dbReference>
<dbReference type="EC" id="6.3.2.5" evidence="3"/>
<dbReference type="PANTHER" id="PTHR14359">
    <property type="entry name" value="HOMO-OLIGOMERIC FLAVIN CONTAINING CYS DECARBOXYLASE FAMILY"/>
    <property type="match status" value="1"/>
</dbReference>
<dbReference type="GO" id="GO:0046872">
    <property type="term" value="F:metal ion binding"/>
    <property type="evidence" value="ECO:0007669"/>
    <property type="project" value="UniProtKB-KW"/>
</dbReference>
<comment type="pathway">
    <text evidence="3 4">Cofactor biosynthesis; coenzyme A biosynthesis; CoA from (R)-pantothenate: step 2/5.</text>
</comment>
<comment type="similarity">
    <text evidence="3 4">In the N-terminal section; belongs to the HFCD (homo-oligomeric flavin containing Cys decarboxylase) superfamily.</text>
</comment>
<feature type="binding site" evidence="3">
    <location>
        <position position="355"/>
    </location>
    <ligand>
        <name>CTP</name>
        <dbReference type="ChEBI" id="CHEBI:37563"/>
    </ligand>
</feature>
<dbReference type="GO" id="GO:0071513">
    <property type="term" value="C:phosphopantothenoylcysteine decarboxylase complex"/>
    <property type="evidence" value="ECO:0007669"/>
    <property type="project" value="TreeGrafter"/>
</dbReference>
<keyword evidence="2 3" id="KW-0456">Lyase</keyword>
<keyword evidence="1 3" id="KW-0210">Decarboxylase</keyword>
<protein>
    <recommendedName>
        <fullName evidence="3">Coenzyme A biosynthesis bifunctional protein CoaBC</fullName>
    </recommendedName>
    <alternativeName>
        <fullName evidence="3">DNA/pantothenate metabolism flavoprotein</fullName>
    </alternativeName>
    <alternativeName>
        <fullName evidence="3">Phosphopantothenoylcysteine synthetase/decarboxylase</fullName>
        <shortName evidence="3">PPCS-PPCDC</shortName>
    </alternativeName>
    <domain>
        <recommendedName>
            <fullName evidence="3">Phosphopantothenoylcysteine decarboxylase</fullName>
            <shortName evidence="3">PPC decarboxylase</shortName>
            <shortName evidence="3">PPC-DC</shortName>
            <ecNumber evidence="3">4.1.1.36</ecNumber>
        </recommendedName>
        <alternativeName>
            <fullName evidence="3">CoaC</fullName>
        </alternativeName>
    </domain>
    <domain>
        <recommendedName>
            <fullName evidence="3">Phosphopantothenate--cysteine ligase</fullName>
            <ecNumber evidence="3">6.3.2.5</ecNumber>
        </recommendedName>
        <alternativeName>
            <fullName evidence="3">CoaB</fullName>
        </alternativeName>
        <alternativeName>
            <fullName evidence="3">Phosphopantothenoylcysteine synthetase</fullName>
            <shortName evidence="3">PPC synthetase</shortName>
            <shortName evidence="3">PPC-S</shortName>
        </alternativeName>
    </domain>
</protein>
<dbReference type="Pfam" id="PF04127">
    <property type="entry name" value="DFP"/>
    <property type="match status" value="1"/>
</dbReference>
<evidence type="ECO:0000259" key="6">
    <source>
        <dbReference type="Pfam" id="PF04127"/>
    </source>
</evidence>
<dbReference type="GO" id="GO:0015941">
    <property type="term" value="P:pantothenate catabolic process"/>
    <property type="evidence" value="ECO:0007669"/>
    <property type="project" value="InterPro"/>
</dbReference>
<evidence type="ECO:0000256" key="4">
    <source>
        <dbReference type="RuleBase" id="RU364078"/>
    </source>
</evidence>
<accession>A0A7Y2RH38</accession>
<dbReference type="EMBL" id="JABERL010000033">
    <property type="protein sequence ID" value="NNH78341.1"/>
    <property type="molecule type" value="Genomic_DNA"/>
</dbReference>
<dbReference type="HAMAP" id="MF_02225">
    <property type="entry name" value="CoaBC"/>
    <property type="match status" value="1"/>
</dbReference>
<comment type="pathway">
    <text evidence="3 4">Cofactor biosynthesis; coenzyme A biosynthesis; CoA from (R)-pantothenate: step 3/5.</text>
</comment>
<dbReference type="PANTHER" id="PTHR14359:SF6">
    <property type="entry name" value="PHOSPHOPANTOTHENOYLCYSTEINE DECARBOXYLASE"/>
    <property type="match status" value="1"/>
</dbReference>
<dbReference type="UniPathway" id="UPA00241">
    <property type="reaction ID" value="UER00353"/>
</dbReference>
<dbReference type="Gene3D" id="3.40.50.1950">
    <property type="entry name" value="Flavin prenyltransferase-like"/>
    <property type="match status" value="1"/>
</dbReference>
<feature type="binding site" evidence="3">
    <location>
        <position position="303"/>
    </location>
    <ligand>
        <name>CTP</name>
        <dbReference type="ChEBI" id="CHEBI:37563"/>
    </ligand>
</feature>
<organism evidence="7 8">
    <name type="scientific">Acinetobacter terrae</name>
    <dbReference type="NCBI Taxonomy" id="2731247"/>
    <lineage>
        <taxon>Bacteria</taxon>
        <taxon>Pseudomonadati</taxon>
        <taxon>Pseudomonadota</taxon>
        <taxon>Gammaproteobacteria</taxon>
        <taxon>Moraxellales</taxon>
        <taxon>Moraxellaceae</taxon>
        <taxon>Acinetobacter</taxon>
        <taxon>Acinetobacter Taxon 24</taxon>
    </lineage>
</organism>
<dbReference type="SUPFAM" id="SSF52507">
    <property type="entry name" value="Homo-oligomeric flavin-containing Cys decarboxylases, HFCD"/>
    <property type="match status" value="1"/>
</dbReference>
<keyword evidence="3 4" id="KW-0285">Flavoprotein</keyword>
<dbReference type="AlphaFoldDB" id="A0A7Y2RH38"/>
<evidence type="ECO:0000259" key="5">
    <source>
        <dbReference type="Pfam" id="PF02441"/>
    </source>
</evidence>
<dbReference type="InterPro" id="IPR005252">
    <property type="entry name" value="CoaBC"/>
</dbReference>
<keyword evidence="3 4" id="KW-0288">FMN</keyword>
<feature type="binding site" evidence="3">
    <location>
        <position position="293"/>
    </location>
    <ligand>
        <name>CTP</name>
        <dbReference type="ChEBI" id="CHEBI:37563"/>
    </ligand>
</feature>
<feature type="binding site" evidence="3">
    <location>
        <begin position="319"/>
        <end position="322"/>
    </location>
    <ligand>
        <name>CTP</name>
        <dbReference type="ChEBI" id="CHEBI:37563"/>
    </ligand>
</feature>
<keyword evidence="3" id="KW-0460">Magnesium</keyword>
<comment type="cofactor">
    <cofactor evidence="3">
        <name>FMN</name>
        <dbReference type="ChEBI" id="CHEBI:58210"/>
    </cofactor>
    <text evidence="3">Binds 1 FMN per subunit.</text>
</comment>
<keyword evidence="3" id="KW-0479">Metal-binding</keyword>
<dbReference type="RefSeq" id="WP_171540764.1">
    <property type="nucleotide sequence ID" value="NZ_JABERL010000033.1"/>
</dbReference>
<dbReference type="NCBIfam" id="TIGR00521">
    <property type="entry name" value="coaBC_dfp"/>
    <property type="match status" value="1"/>
</dbReference>
<feature type="region of interest" description="Phosphopantothenoylcysteine decarboxylase" evidence="3">
    <location>
        <begin position="1"/>
        <end position="203"/>
    </location>
</feature>
<evidence type="ECO:0000256" key="2">
    <source>
        <dbReference type="ARBA" id="ARBA00023239"/>
    </source>
</evidence>
<comment type="catalytic activity">
    <reaction evidence="3 4">
        <text>N-[(R)-4-phosphopantothenoyl]-L-cysteine + H(+) = (R)-4'-phosphopantetheine + CO2</text>
        <dbReference type="Rhea" id="RHEA:16793"/>
        <dbReference type="ChEBI" id="CHEBI:15378"/>
        <dbReference type="ChEBI" id="CHEBI:16526"/>
        <dbReference type="ChEBI" id="CHEBI:59458"/>
        <dbReference type="ChEBI" id="CHEBI:61723"/>
        <dbReference type="EC" id="4.1.1.36"/>
    </reaction>
</comment>
<keyword evidence="3 4" id="KW-0436">Ligase</keyword>
<evidence type="ECO:0000313" key="8">
    <source>
        <dbReference type="Proteomes" id="UP000569202"/>
    </source>
</evidence>
<feature type="active site" description="Proton donor" evidence="3">
    <location>
        <position position="163"/>
    </location>
</feature>
<keyword evidence="3" id="KW-0511">Multifunctional enzyme</keyword>
<evidence type="ECO:0000256" key="3">
    <source>
        <dbReference type="HAMAP-Rule" id="MF_02225"/>
    </source>
</evidence>
<dbReference type="GO" id="GO:0004633">
    <property type="term" value="F:phosphopantothenoylcysteine decarboxylase activity"/>
    <property type="evidence" value="ECO:0007669"/>
    <property type="project" value="UniProtKB-UniRule"/>
</dbReference>
<dbReference type="InterPro" id="IPR007085">
    <property type="entry name" value="DNA/pantothenate-metab_flavo_C"/>
</dbReference>
<comment type="function">
    <text evidence="3">Catalyzes two sequential steps in the biosynthesis of coenzyme A. In the first step cysteine is conjugated to 4'-phosphopantothenate to form 4-phosphopantothenoylcysteine. In the second step the latter compound is decarboxylated to form 4'-phosphopantotheine.</text>
</comment>
<dbReference type="EC" id="4.1.1.36" evidence="3"/>
<gene>
    <name evidence="3 7" type="primary">coaBC</name>
    <name evidence="7" type="ORF">HLH17_11800</name>
</gene>
<dbReference type="Pfam" id="PF02441">
    <property type="entry name" value="Flavoprotein"/>
    <property type="match status" value="1"/>
</dbReference>
<dbReference type="InterPro" id="IPR036551">
    <property type="entry name" value="Flavin_trans-like"/>
</dbReference>
<comment type="function">
    <text evidence="4">Catalyzes two steps in the biosynthesis of coenzyme A. In the first step cysteine is conjugated to 4'-phosphopantothenate to form 4-phosphopantothenoylcysteine, in the latter compound is decarboxylated to form 4'-phosphopantotheine.</text>
</comment>
<evidence type="ECO:0000256" key="1">
    <source>
        <dbReference type="ARBA" id="ARBA00022793"/>
    </source>
</evidence>